<reference evidence="6 7" key="2">
    <citation type="submission" date="2019-03" db="EMBL/GenBank/DDBJ databases">
        <title>Draft Genome Sequences of Six Type Strains of the Genus Massilia.</title>
        <authorList>
            <person name="Miess H."/>
            <person name="Frediansyhah A."/>
            <person name="Gross H."/>
        </authorList>
    </citation>
    <scope>NUCLEOTIDE SEQUENCE [LARGE SCALE GENOMIC DNA]</scope>
    <source>
        <strain evidence="6 7">DSM 17505</strain>
    </source>
</reference>
<dbReference type="PANTHER" id="PTHR33121">
    <property type="entry name" value="CYCLIC DI-GMP PHOSPHODIESTERASE PDEF"/>
    <property type="match status" value="1"/>
</dbReference>
<dbReference type="Gene3D" id="3.40.50.2300">
    <property type="match status" value="1"/>
</dbReference>
<evidence type="ECO:0000313" key="7">
    <source>
        <dbReference type="Proteomes" id="UP000294359"/>
    </source>
</evidence>
<feature type="coiled-coil region" evidence="2">
    <location>
        <begin position="395"/>
        <end position="436"/>
    </location>
</feature>
<feature type="modified residue" description="4-aspartylphosphate" evidence="1">
    <location>
        <position position="327"/>
    </location>
</feature>
<dbReference type="Pfam" id="PF00072">
    <property type="entry name" value="Response_reg"/>
    <property type="match status" value="1"/>
</dbReference>
<gene>
    <name evidence="6" type="ORF">E1742_01590</name>
    <name evidence="5" type="ORF">GCM10007388_45420</name>
</gene>
<reference evidence="5" key="3">
    <citation type="submission" date="2022-12" db="EMBL/GenBank/DDBJ databases">
        <authorList>
            <person name="Sun Q."/>
            <person name="Kim S."/>
        </authorList>
    </citation>
    <scope>NUCLEOTIDE SEQUENCE</scope>
    <source>
        <strain evidence="5">KCTC 12344</strain>
    </source>
</reference>
<evidence type="ECO:0000259" key="3">
    <source>
        <dbReference type="PROSITE" id="PS50110"/>
    </source>
</evidence>
<dbReference type="SUPFAM" id="SSF141868">
    <property type="entry name" value="EAL domain-like"/>
    <property type="match status" value="1"/>
</dbReference>
<evidence type="ECO:0000256" key="2">
    <source>
        <dbReference type="SAM" id="Coils"/>
    </source>
</evidence>
<evidence type="ECO:0000256" key="1">
    <source>
        <dbReference type="PROSITE-ProRule" id="PRU00169"/>
    </source>
</evidence>
<dbReference type="PROSITE" id="PS50883">
    <property type="entry name" value="EAL"/>
    <property type="match status" value="1"/>
</dbReference>
<dbReference type="AlphaFoldDB" id="A0A4P7BA93"/>
<dbReference type="InterPro" id="IPR011006">
    <property type="entry name" value="CheY-like_superfamily"/>
</dbReference>
<dbReference type="InterPro" id="IPR001789">
    <property type="entry name" value="Sig_transdc_resp-reg_receiver"/>
</dbReference>
<dbReference type="InterPro" id="IPR050706">
    <property type="entry name" value="Cyclic-di-GMP_PDE-like"/>
</dbReference>
<evidence type="ECO:0000313" key="8">
    <source>
        <dbReference type="Proteomes" id="UP000619512"/>
    </source>
</evidence>
<feature type="domain" description="Response regulatory" evidence="3">
    <location>
        <begin position="278"/>
        <end position="393"/>
    </location>
</feature>
<dbReference type="PROSITE" id="PS50110">
    <property type="entry name" value="RESPONSE_REGULATORY"/>
    <property type="match status" value="1"/>
</dbReference>
<dbReference type="GO" id="GO:0000160">
    <property type="term" value="P:phosphorelay signal transduction system"/>
    <property type="evidence" value="ECO:0007669"/>
    <property type="project" value="InterPro"/>
</dbReference>
<dbReference type="EMBL" id="BMWW01000010">
    <property type="protein sequence ID" value="GGZ06772.1"/>
    <property type="molecule type" value="Genomic_DNA"/>
</dbReference>
<dbReference type="SUPFAM" id="SSF52172">
    <property type="entry name" value="CheY-like"/>
    <property type="match status" value="1"/>
</dbReference>
<evidence type="ECO:0000313" key="5">
    <source>
        <dbReference type="EMBL" id="GGZ06772.1"/>
    </source>
</evidence>
<feature type="domain" description="EAL" evidence="4">
    <location>
        <begin position="9"/>
        <end position="263"/>
    </location>
</feature>
<name>A0A4P7BA93_9BURK</name>
<dbReference type="GO" id="GO:0071111">
    <property type="term" value="F:cyclic-guanylate-specific phosphodiesterase activity"/>
    <property type="evidence" value="ECO:0007669"/>
    <property type="project" value="InterPro"/>
</dbReference>
<proteinExistence type="predicted"/>
<dbReference type="Gene3D" id="3.30.450.20">
    <property type="entry name" value="PAS domain"/>
    <property type="match status" value="1"/>
</dbReference>
<evidence type="ECO:0000313" key="6">
    <source>
        <dbReference type="EMBL" id="QBQ35010.1"/>
    </source>
</evidence>
<dbReference type="RefSeq" id="WP_134383114.1">
    <property type="nucleotide sequence ID" value="NZ_BMWW01000010.1"/>
</dbReference>
<reference evidence="5" key="1">
    <citation type="journal article" date="2014" name="Int. J. Syst. Evol. Microbiol.">
        <title>Complete genome sequence of Corynebacterium casei LMG S-19264T (=DSM 44701T), isolated from a smear-ripened cheese.</title>
        <authorList>
            <consortium name="US DOE Joint Genome Institute (JGI-PGF)"/>
            <person name="Walter F."/>
            <person name="Albersmeier A."/>
            <person name="Kalinowski J."/>
            <person name="Ruckert C."/>
        </authorList>
    </citation>
    <scope>NUCLEOTIDE SEQUENCE</scope>
    <source>
        <strain evidence="5">KCTC 12344</strain>
    </source>
</reference>
<dbReference type="Gene3D" id="3.20.20.450">
    <property type="entry name" value="EAL domain"/>
    <property type="match status" value="1"/>
</dbReference>
<dbReference type="CDD" id="cd17569">
    <property type="entry name" value="REC_HupR-like"/>
    <property type="match status" value="1"/>
</dbReference>
<protein>
    <submittedName>
        <fullName evidence="6">EAL domain-containing protein</fullName>
    </submittedName>
</protein>
<dbReference type="Pfam" id="PF00563">
    <property type="entry name" value="EAL"/>
    <property type="match status" value="1"/>
</dbReference>
<dbReference type="SMART" id="SM00052">
    <property type="entry name" value="EAL"/>
    <property type="match status" value="1"/>
</dbReference>
<dbReference type="OrthoDB" id="9763857at2"/>
<organism evidence="5 8">
    <name type="scientific">Pseudoduganella plicata</name>
    <dbReference type="NCBI Taxonomy" id="321984"/>
    <lineage>
        <taxon>Bacteria</taxon>
        <taxon>Pseudomonadati</taxon>
        <taxon>Pseudomonadota</taxon>
        <taxon>Betaproteobacteria</taxon>
        <taxon>Burkholderiales</taxon>
        <taxon>Oxalobacteraceae</taxon>
        <taxon>Telluria group</taxon>
        <taxon>Pseudoduganella</taxon>
    </lineage>
</organism>
<dbReference type="EMBL" id="CP038026">
    <property type="protein sequence ID" value="QBQ35010.1"/>
    <property type="molecule type" value="Genomic_DNA"/>
</dbReference>
<dbReference type="SMART" id="SM00448">
    <property type="entry name" value="REC"/>
    <property type="match status" value="1"/>
</dbReference>
<dbReference type="Proteomes" id="UP000619512">
    <property type="component" value="Unassembled WGS sequence"/>
</dbReference>
<dbReference type="PANTHER" id="PTHR33121:SF70">
    <property type="entry name" value="SIGNALING PROTEIN YKOW"/>
    <property type="match status" value="1"/>
</dbReference>
<keyword evidence="7" id="KW-1185">Reference proteome</keyword>
<keyword evidence="1" id="KW-0597">Phosphoprotein</keyword>
<accession>A0A4P7BA93</accession>
<keyword evidence="2" id="KW-0175">Coiled coil</keyword>
<dbReference type="Proteomes" id="UP000294359">
    <property type="component" value="Chromosome"/>
</dbReference>
<dbReference type="CDD" id="cd01948">
    <property type="entry name" value="EAL"/>
    <property type="match status" value="1"/>
</dbReference>
<dbReference type="InterPro" id="IPR035919">
    <property type="entry name" value="EAL_sf"/>
</dbReference>
<evidence type="ECO:0000259" key="4">
    <source>
        <dbReference type="PROSITE" id="PS50883"/>
    </source>
</evidence>
<sequence length="545" mass="60076">MSAPPSFAGEDVGAALRRAIAEDELTLLYQPLVDLQTGAIASLEALLRWQHPRHGLLEAGQIMAAIDAAGMTAAVGRWVLERACHDARHWRDHGSGAVKLAINVAPVQFRDPEFGTFVAQTMQRCGIDPSQLALEITETALTEAGADCDALLARCRVLGLHLTLDDFGTGHSSLNSLKRYAFDALKIDARFVRDVVTDSDDAAMCRTIVAMAHHLGMHVVAEGVETESQCDFLRRNMCDFIQGWFFARPLTPDGIDLLLAEGRALPPHLLRMHKPLRRLLLVDDEANIVSALKRLLRSEQYQIHTAHSGQQGLDLLAEQPVDVIVSDQRMPGMMGADFLRKAKERYPDTIRIMLSGYTELQSVTDAVNEGAIYKFLTKPWDDEQLRGHIAEAFRVKEIADENLRLNLEVRTANQELAAANRRMKQLLAEKQRQISRDEISLNVARELLRHLPLPVIGMDDAGMIAFINGAAETLFRHESALLGNEAGIVLPQLFPPDDAGSAAGQSSRTHMAEIDGQRYAVVVYPMGEHSASRGSLITLSRTEAS</sequence>
<dbReference type="InterPro" id="IPR001633">
    <property type="entry name" value="EAL_dom"/>
</dbReference>